<organism evidence="3 4">
    <name type="scientific">Nonomuraea pusilla</name>
    <dbReference type="NCBI Taxonomy" id="46177"/>
    <lineage>
        <taxon>Bacteria</taxon>
        <taxon>Bacillati</taxon>
        <taxon>Actinomycetota</taxon>
        <taxon>Actinomycetes</taxon>
        <taxon>Streptosporangiales</taxon>
        <taxon>Streptosporangiaceae</taxon>
        <taxon>Nonomuraea</taxon>
    </lineage>
</organism>
<dbReference type="EMBL" id="FOBF01000031">
    <property type="protein sequence ID" value="SEN62289.1"/>
    <property type="molecule type" value="Genomic_DNA"/>
</dbReference>
<dbReference type="InterPro" id="IPR011009">
    <property type="entry name" value="Kinase-like_dom_sf"/>
</dbReference>
<evidence type="ECO:0000256" key="1">
    <source>
        <dbReference type="SAM" id="MobiDB-lite"/>
    </source>
</evidence>
<sequence length="360" mass="38347">MGLSCGGMVATPLLEIPLQGGDVTAGVVRVGDTVRRPAGPATPAVHALLRHLEAAGFEGAPRVVGVDELGREILTYVPGSSGVCPATVTDEFLAALAVLLRRYHDATAGFPLAQDGWAAGSNDDRPPEVVGHCDVTPQNVIFRDGVPVAFIDFDLARPTTRLFDVVTTLRHWAPIADPVDRHPLQRGLDVGARLRLFCDAYGVPARDRRRLLDLARLRFHRSYAVMRDRAAAARRSQGGDRTAAQRHGGADRTAAQRDYGTGRVSAQLPQGADRAAAQRNQGADRAAAQRNQGGDLTAAQRNQGADLTAAQRNQGGDLTAAQRSDGTGWAAMWAGGAGERIRRAAAWLDVHEDELHAPLV</sequence>
<dbReference type="SUPFAM" id="SSF56112">
    <property type="entry name" value="Protein kinase-like (PK-like)"/>
    <property type="match status" value="1"/>
</dbReference>
<dbReference type="GO" id="GO:0016740">
    <property type="term" value="F:transferase activity"/>
    <property type="evidence" value="ECO:0007669"/>
    <property type="project" value="UniProtKB-KW"/>
</dbReference>
<proteinExistence type="predicted"/>
<dbReference type="Gene3D" id="3.90.1200.10">
    <property type="match status" value="1"/>
</dbReference>
<dbReference type="Pfam" id="PF01636">
    <property type="entry name" value="APH"/>
    <property type="match status" value="1"/>
</dbReference>
<name>A0A1H8I1C8_9ACTN</name>
<keyword evidence="4" id="KW-1185">Reference proteome</keyword>
<evidence type="ECO:0000313" key="4">
    <source>
        <dbReference type="Proteomes" id="UP000198953"/>
    </source>
</evidence>
<protein>
    <submittedName>
        <fullName evidence="3">Phosphotransferase enzyme family protein</fullName>
    </submittedName>
</protein>
<dbReference type="Proteomes" id="UP000198953">
    <property type="component" value="Unassembled WGS sequence"/>
</dbReference>
<gene>
    <name evidence="3" type="ORF">SAMN05660976_07934</name>
</gene>
<keyword evidence="3" id="KW-0808">Transferase</keyword>
<dbReference type="AlphaFoldDB" id="A0A1H8I1C8"/>
<evidence type="ECO:0000259" key="2">
    <source>
        <dbReference type="Pfam" id="PF01636"/>
    </source>
</evidence>
<feature type="domain" description="Aminoglycoside phosphotransferase" evidence="2">
    <location>
        <begin position="125"/>
        <end position="195"/>
    </location>
</feature>
<evidence type="ECO:0000313" key="3">
    <source>
        <dbReference type="EMBL" id="SEN62289.1"/>
    </source>
</evidence>
<accession>A0A1H8I1C8</accession>
<dbReference type="InterPro" id="IPR002575">
    <property type="entry name" value="Aminoglycoside_PTrfase"/>
</dbReference>
<reference evidence="3 4" key="1">
    <citation type="submission" date="2016-10" db="EMBL/GenBank/DDBJ databases">
        <authorList>
            <person name="de Groot N.N."/>
        </authorList>
    </citation>
    <scope>NUCLEOTIDE SEQUENCE [LARGE SCALE GENOMIC DNA]</scope>
    <source>
        <strain evidence="3 4">DSM 43357</strain>
    </source>
</reference>
<feature type="region of interest" description="Disordered" evidence="1">
    <location>
        <begin position="230"/>
        <end position="271"/>
    </location>
</feature>
<dbReference type="STRING" id="46177.SAMN05660976_07934"/>